<feature type="non-terminal residue" evidence="1">
    <location>
        <position position="1"/>
    </location>
</feature>
<dbReference type="EMBL" id="HACA01022127">
    <property type="protein sequence ID" value="CDW39488.1"/>
    <property type="molecule type" value="Transcribed_RNA"/>
</dbReference>
<proteinExistence type="predicted"/>
<protein>
    <submittedName>
        <fullName evidence="1">Uncharacterized protein</fullName>
    </submittedName>
</protein>
<accession>A0A0K2UMI5</accession>
<organism evidence="1">
    <name type="scientific">Lepeophtheirus salmonis</name>
    <name type="common">Salmon louse</name>
    <name type="synonym">Caligus salmonis</name>
    <dbReference type="NCBI Taxonomy" id="72036"/>
    <lineage>
        <taxon>Eukaryota</taxon>
        <taxon>Metazoa</taxon>
        <taxon>Ecdysozoa</taxon>
        <taxon>Arthropoda</taxon>
        <taxon>Crustacea</taxon>
        <taxon>Multicrustacea</taxon>
        <taxon>Hexanauplia</taxon>
        <taxon>Copepoda</taxon>
        <taxon>Siphonostomatoida</taxon>
        <taxon>Caligidae</taxon>
        <taxon>Lepeophtheirus</taxon>
    </lineage>
</organism>
<dbReference type="AlphaFoldDB" id="A0A0K2UMI5"/>
<sequence>IDLLLLLSLRSFIANERRTYSKDVIIFSSRWNSEDRDVLTVEIPGVNTSITLSVSAATFSILPVDVETTATTAVGKH</sequence>
<name>A0A0K2UMI5_LEPSM</name>
<evidence type="ECO:0000313" key="1">
    <source>
        <dbReference type="EMBL" id="CDW39488.1"/>
    </source>
</evidence>
<reference evidence="1" key="1">
    <citation type="submission" date="2014-05" db="EMBL/GenBank/DDBJ databases">
        <authorList>
            <person name="Chronopoulou M."/>
        </authorList>
    </citation>
    <scope>NUCLEOTIDE SEQUENCE</scope>
    <source>
        <tissue evidence="1">Whole organism</tissue>
    </source>
</reference>